<evidence type="ECO:0000313" key="1">
    <source>
        <dbReference type="EMBL" id="PCC83785.1"/>
    </source>
</evidence>
<dbReference type="AlphaFoldDB" id="A0A2A4AJ60"/>
<proteinExistence type="predicted"/>
<sequence length="336" mass="35081">MPLTLFASALALSACQPEVGVGGDPDSALKVNATPAPASNDGAKPAGKVAKFEEKVTDLAAHGNTIAVRTKDALYVGQQSEFLGGDAKKIDIDEKCGDLNASQQGFVLACGDKVYLFDPTKPDAPTEVAMEEEAPVTVATQLSSGEIFAGSKDSRTVGIYEDGKRDRDIEVEEGSDQLLAVPNDAGADNVVRILRADSTIQNIDWQNDRAGGRLRAGQGIGQISVGDGALVLASDTSGERLAVYTADDVIRLHQYGNVDGSPWGVAWDPQRQLAWVTTTDNGKAHAFSIVSGVPENKGSVDTVADAQNIAVLDDATVVTASASGNGIQFISEPNLK</sequence>
<dbReference type="EMBL" id="NWBP01000004">
    <property type="protein sequence ID" value="PCC83785.1"/>
    <property type="molecule type" value="Genomic_DNA"/>
</dbReference>
<reference evidence="1 2" key="1">
    <citation type="submission" date="2017-09" db="EMBL/GenBank/DDBJ databases">
        <title>Draft Genome Sequence of Corynebacterium accolens AH4003.</title>
        <authorList>
            <person name="Chen Y."/>
            <person name="Oosthuysen W.F."/>
            <person name="Kelley S."/>
            <person name="Horswill A."/>
        </authorList>
    </citation>
    <scope>NUCLEOTIDE SEQUENCE [LARGE SCALE GENOMIC DNA]</scope>
    <source>
        <strain evidence="1 2">AH4003</strain>
    </source>
</reference>
<comment type="caution">
    <text evidence="1">The sequence shown here is derived from an EMBL/GenBank/DDBJ whole genome shotgun (WGS) entry which is preliminary data.</text>
</comment>
<evidence type="ECO:0000313" key="2">
    <source>
        <dbReference type="Proteomes" id="UP000218690"/>
    </source>
</evidence>
<gene>
    <name evidence="1" type="ORF">COM45_01390</name>
</gene>
<name>A0A2A4AJ60_9CORY</name>
<protein>
    <recommendedName>
        <fullName evidence="3">Prolipoprotein LppL</fullName>
    </recommendedName>
</protein>
<dbReference type="Proteomes" id="UP000218690">
    <property type="component" value="Unassembled WGS sequence"/>
</dbReference>
<dbReference type="SUPFAM" id="SSF63829">
    <property type="entry name" value="Calcium-dependent phosphotriesterase"/>
    <property type="match status" value="1"/>
</dbReference>
<organism evidence="1 2">
    <name type="scientific">Corynebacterium accolens</name>
    <dbReference type="NCBI Taxonomy" id="38284"/>
    <lineage>
        <taxon>Bacteria</taxon>
        <taxon>Bacillati</taxon>
        <taxon>Actinomycetota</taxon>
        <taxon>Actinomycetes</taxon>
        <taxon>Mycobacteriales</taxon>
        <taxon>Corynebacteriaceae</taxon>
        <taxon>Corynebacterium</taxon>
    </lineage>
</organism>
<evidence type="ECO:0008006" key="3">
    <source>
        <dbReference type="Google" id="ProtNLM"/>
    </source>
</evidence>
<accession>A0A2A4AJ60</accession>